<reference evidence="2 3" key="1">
    <citation type="submission" date="2019-03" db="EMBL/GenBank/DDBJ databases">
        <title>Genomic Encyclopedia of Archaeal and Bacterial Type Strains, Phase II (KMG-II): from individual species to whole genera.</title>
        <authorList>
            <person name="Goeker M."/>
        </authorList>
    </citation>
    <scope>NUCLEOTIDE SEQUENCE [LARGE SCALE GENOMIC DNA]</scope>
    <source>
        <strain evidence="2 3">DSM 19035</strain>
    </source>
</reference>
<gene>
    <name evidence="2" type="ORF">ATK78_0003</name>
</gene>
<evidence type="ECO:0000259" key="1">
    <source>
        <dbReference type="PROSITE" id="PS50943"/>
    </source>
</evidence>
<dbReference type="Gene3D" id="1.10.260.40">
    <property type="entry name" value="lambda repressor-like DNA-binding domains"/>
    <property type="match status" value="1"/>
</dbReference>
<dbReference type="CDD" id="cd00093">
    <property type="entry name" value="HTH_XRE"/>
    <property type="match status" value="1"/>
</dbReference>
<evidence type="ECO:0000313" key="3">
    <source>
        <dbReference type="Proteomes" id="UP000295620"/>
    </source>
</evidence>
<dbReference type="EMBL" id="SNYC01000001">
    <property type="protein sequence ID" value="TDQ12796.1"/>
    <property type="molecule type" value="Genomic_DNA"/>
</dbReference>
<dbReference type="AlphaFoldDB" id="A0A4R6SZX2"/>
<organism evidence="2 3">
    <name type="scientific">Pedobacter metabolipauper</name>
    <dbReference type="NCBI Taxonomy" id="425513"/>
    <lineage>
        <taxon>Bacteria</taxon>
        <taxon>Pseudomonadati</taxon>
        <taxon>Bacteroidota</taxon>
        <taxon>Sphingobacteriia</taxon>
        <taxon>Sphingobacteriales</taxon>
        <taxon>Sphingobacteriaceae</taxon>
        <taxon>Pedobacter</taxon>
    </lineage>
</organism>
<evidence type="ECO:0000313" key="2">
    <source>
        <dbReference type="EMBL" id="TDQ12796.1"/>
    </source>
</evidence>
<dbReference type="OrthoDB" id="763945at2"/>
<accession>A0A4R6SZX2</accession>
<dbReference type="Proteomes" id="UP000295620">
    <property type="component" value="Unassembled WGS sequence"/>
</dbReference>
<dbReference type="Pfam" id="PF01381">
    <property type="entry name" value="HTH_3"/>
    <property type="match status" value="1"/>
</dbReference>
<proteinExistence type="predicted"/>
<name>A0A4R6SZX2_9SPHI</name>
<comment type="caution">
    <text evidence="2">The sequence shown here is derived from an EMBL/GenBank/DDBJ whole genome shotgun (WGS) entry which is preliminary data.</text>
</comment>
<dbReference type="SUPFAM" id="SSF47413">
    <property type="entry name" value="lambda repressor-like DNA-binding domains"/>
    <property type="match status" value="1"/>
</dbReference>
<feature type="domain" description="HTH cro/C1-type" evidence="1">
    <location>
        <begin position="15"/>
        <end position="69"/>
    </location>
</feature>
<dbReference type="PROSITE" id="PS50943">
    <property type="entry name" value="HTH_CROC1"/>
    <property type="match status" value="1"/>
</dbReference>
<protein>
    <submittedName>
        <fullName evidence="2">Transcriptional regulator with XRE-family HTH domain</fullName>
    </submittedName>
</protein>
<sequence>MKLKKTPVTEEAKRFKEFRKAENLIQKDMGDVVGKDAATITRYENGDFIIPIDVVKLMHEKLDMDYTWFFTGKGKRKHIPMKSNLVKDVTTIATDQAILYNQVEGLRRELLKLHNDFYEFKIKVQNRDN</sequence>
<dbReference type="InterPro" id="IPR001387">
    <property type="entry name" value="Cro/C1-type_HTH"/>
</dbReference>
<keyword evidence="3" id="KW-1185">Reference proteome</keyword>
<dbReference type="InterPro" id="IPR010982">
    <property type="entry name" value="Lambda_DNA-bd_dom_sf"/>
</dbReference>
<dbReference type="RefSeq" id="WP_133574023.1">
    <property type="nucleotide sequence ID" value="NZ_SNYC01000001.1"/>
</dbReference>
<dbReference type="GO" id="GO:0003677">
    <property type="term" value="F:DNA binding"/>
    <property type="evidence" value="ECO:0007669"/>
    <property type="project" value="InterPro"/>
</dbReference>
<dbReference type="SMART" id="SM00530">
    <property type="entry name" value="HTH_XRE"/>
    <property type="match status" value="1"/>
</dbReference>